<reference evidence="4" key="1">
    <citation type="journal article" date="2019" name="Int. J. Syst. Evol. Microbiol.">
        <title>The Global Catalogue of Microorganisms (GCM) 10K type strain sequencing project: providing services to taxonomists for standard genome sequencing and annotation.</title>
        <authorList>
            <consortium name="The Broad Institute Genomics Platform"/>
            <consortium name="The Broad Institute Genome Sequencing Center for Infectious Disease"/>
            <person name="Wu L."/>
            <person name="Ma J."/>
        </authorList>
    </citation>
    <scope>NUCLEOTIDE SEQUENCE [LARGE SCALE GENOMIC DNA]</scope>
    <source>
        <strain evidence="4">CGMCC 4.7178</strain>
    </source>
</reference>
<dbReference type="RefSeq" id="WP_189037910.1">
    <property type="nucleotide sequence ID" value="NZ_BMMP01000010.1"/>
</dbReference>
<accession>A0ABQ2MFP6</accession>
<evidence type="ECO:0000256" key="2">
    <source>
        <dbReference type="SAM" id="SignalP"/>
    </source>
</evidence>
<proteinExistence type="predicted"/>
<sequence>MNPRITRRPAAVLIAAVAATAALTLTAGCDGKSKDCDKRDKGAPTRTTFQEDAKSASLTKTSGGTSGSRGGTTSGGNKGGKGGTTNAGLTAGHGKNNGCDD</sequence>
<comment type="caution">
    <text evidence="3">The sequence shown here is derived from an EMBL/GenBank/DDBJ whole genome shotgun (WGS) entry which is preliminary data.</text>
</comment>
<evidence type="ECO:0000313" key="4">
    <source>
        <dbReference type="Proteomes" id="UP000631535"/>
    </source>
</evidence>
<dbReference type="PROSITE" id="PS51257">
    <property type="entry name" value="PROKAR_LIPOPROTEIN"/>
    <property type="match status" value="1"/>
</dbReference>
<feature type="compositionally biased region" description="Gly residues" evidence="1">
    <location>
        <begin position="64"/>
        <end position="85"/>
    </location>
</feature>
<evidence type="ECO:0008006" key="5">
    <source>
        <dbReference type="Google" id="ProtNLM"/>
    </source>
</evidence>
<gene>
    <name evidence="3" type="ORF">GCM10012287_32970</name>
</gene>
<protein>
    <recommendedName>
        <fullName evidence="5">Lipoprotein</fullName>
    </recommendedName>
</protein>
<evidence type="ECO:0000313" key="3">
    <source>
        <dbReference type="EMBL" id="GGO51290.1"/>
    </source>
</evidence>
<feature type="signal peptide" evidence="2">
    <location>
        <begin position="1"/>
        <end position="27"/>
    </location>
</feature>
<feature type="region of interest" description="Disordered" evidence="1">
    <location>
        <begin position="31"/>
        <end position="101"/>
    </location>
</feature>
<feature type="compositionally biased region" description="Basic and acidic residues" evidence="1">
    <location>
        <begin position="31"/>
        <end position="54"/>
    </location>
</feature>
<evidence type="ECO:0000256" key="1">
    <source>
        <dbReference type="SAM" id="MobiDB-lite"/>
    </source>
</evidence>
<dbReference type="EMBL" id="BMMP01000010">
    <property type="protein sequence ID" value="GGO51290.1"/>
    <property type="molecule type" value="Genomic_DNA"/>
</dbReference>
<keyword evidence="2" id="KW-0732">Signal</keyword>
<name>A0ABQ2MFP6_9ACTN</name>
<feature type="chain" id="PRO_5045947102" description="Lipoprotein" evidence="2">
    <location>
        <begin position="28"/>
        <end position="101"/>
    </location>
</feature>
<keyword evidence="4" id="KW-1185">Reference proteome</keyword>
<organism evidence="3 4">
    <name type="scientific">Streptomyces daqingensis</name>
    <dbReference type="NCBI Taxonomy" id="1472640"/>
    <lineage>
        <taxon>Bacteria</taxon>
        <taxon>Bacillati</taxon>
        <taxon>Actinomycetota</taxon>
        <taxon>Actinomycetes</taxon>
        <taxon>Kitasatosporales</taxon>
        <taxon>Streptomycetaceae</taxon>
        <taxon>Streptomyces</taxon>
    </lineage>
</organism>
<dbReference type="Proteomes" id="UP000631535">
    <property type="component" value="Unassembled WGS sequence"/>
</dbReference>